<evidence type="ECO:0000313" key="1">
    <source>
        <dbReference type="EMBL" id="SEJ39994.1"/>
    </source>
</evidence>
<comment type="caution">
    <text evidence="1">The sequence shown here is derived from an EMBL/GenBank/DDBJ whole genome shotgun (WGS) entry which is preliminary data.</text>
</comment>
<dbReference type="AlphaFoldDB" id="A0A975W9P8"/>
<reference evidence="1 2" key="1">
    <citation type="submission" date="2016-10" db="EMBL/GenBank/DDBJ databases">
        <authorList>
            <person name="Varghese N."/>
            <person name="Submissions S."/>
        </authorList>
    </citation>
    <scope>NUCLEOTIDE SEQUENCE [LARGE SCALE GENOMIC DNA]</scope>
    <source>
        <strain evidence="1 2">FF3</strain>
    </source>
</reference>
<dbReference type="GeneID" id="80818192"/>
<keyword evidence="2" id="KW-1185">Reference proteome</keyword>
<accession>A0A975W9P8</accession>
<protein>
    <submittedName>
        <fullName evidence="1">Uncharacterized protein</fullName>
    </submittedName>
</protein>
<dbReference type="Proteomes" id="UP000182932">
    <property type="component" value="Unassembled WGS sequence"/>
</dbReference>
<organism evidence="1 2">
    <name type="scientific">Marinovum algicola</name>
    <dbReference type="NCBI Taxonomy" id="42444"/>
    <lineage>
        <taxon>Bacteria</taxon>
        <taxon>Pseudomonadati</taxon>
        <taxon>Pseudomonadota</taxon>
        <taxon>Alphaproteobacteria</taxon>
        <taxon>Rhodobacterales</taxon>
        <taxon>Roseobacteraceae</taxon>
        <taxon>Marinovum</taxon>
    </lineage>
</organism>
<sequence>MQFLCPPELLDHIPHPQPAAKFLPQWFRDLPREMGLRDAHGLPGLTVRACLPVADIMALGWIIPLPFDISAGVDPDTGQLQFRWAEGLPFAPIEPHHPGQIGAGRPPFQAVQPLKFLNPWRVILPAGWSAAFLHPQNHFELPFRAFSGAVDCDALEVPVNVPFVWQAQSAEAHLPAGTPMVQVVPYERKAMTGAAQVRAESVDEQAARAVAHRRKHSEESIYAREWRRRHERGG</sequence>
<proteinExistence type="predicted"/>
<dbReference type="EMBL" id="FNYY01000005">
    <property type="protein sequence ID" value="SEJ39994.1"/>
    <property type="molecule type" value="Genomic_DNA"/>
</dbReference>
<dbReference type="RefSeq" id="WP_048532675.1">
    <property type="nucleotide sequence ID" value="NZ_CATLQZ010000008.1"/>
</dbReference>
<name>A0A975W9P8_9RHOB</name>
<gene>
    <name evidence="1" type="ORF">SAMN04487940_105226</name>
</gene>
<evidence type="ECO:0000313" key="2">
    <source>
        <dbReference type="Proteomes" id="UP000182932"/>
    </source>
</evidence>